<proteinExistence type="predicted"/>
<gene>
    <name evidence="3" type="ORF">JET14_06695</name>
</gene>
<organism evidence="3 4">
    <name type="scientific">Martelella lutilitoris</name>
    <dbReference type="NCBI Taxonomy" id="2583532"/>
    <lineage>
        <taxon>Bacteria</taxon>
        <taxon>Pseudomonadati</taxon>
        <taxon>Pseudomonadota</taxon>
        <taxon>Alphaproteobacteria</taxon>
        <taxon>Hyphomicrobiales</taxon>
        <taxon>Aurantimonadaceae</taxon>
        <taxon>Martelella</taxon>
    </lineage>
</organism>
<feature type="signal peptide" evidence="1">
    <location>
        <begin position="1"/>
        <end position="27"/>
    </location>
</feature>
<dbReference type="PANTHER" id="PTHR30535">
    <property type="entry name" value="VITAMIN B12-BINDING PROTEIN"/>
    <property type="match status" value="1"/>
</dbReference>
<dbReference type="RefSeq" id="WP_200337352.1">
    <property type="nucleotide sequence ID" value="NZ_CP066786.1"/>
</dbReference>
<dbReference type="Gene3D" id="3.40.50.1980">
    <property type="entry name" value="Nitrogenase molybdenum iron protein domain"/>
    <property type="match status" value="2"/>
</dbReference>
<dbReference type="PROSITE" id="PS50983">
    <property type="entry name" value="FE_B12_PBP"/>
    <property type="match status" value="1"/>
</dbReference>
<dbReference type="Pfam" id="PF01497">
    <property type="entry name" value="Peripla_BP_2"/>
    <property type="match status" value="1"/>
</dbReference>
<dbReference type="AlphaFoldDB" id="A0A7T7HMI2"/>
<protein>
    <submittedName>
        <fullName evidence="3">ABC transporter substrate-binding protein</fullName>
    </submittedName>
</protein>
<dbReference type="InterPro" id="IPR050902">
    <property type="entry name" value="ABC_Transporter_SBP"/>
</dbReference>
<dbReference type="InterPro" id="IPR002491">
    <property type="entry name" value="ABC_transptr_periplasmic_BD"/>
</dbReference>
<dbReference type="SUPFAM" id="SSF53807">
    <property type="entry name" value="Helical backbone' metal receptor"/>
    <property type="match status" value="1"/>
</dbReference>
<evidence type="ECO:0000313" key="3">
    <source>
        <dbReference type="EMBL" id="QQM31844.1"/>
    </source>
</evidence>
<dbReference type="EMBL" id="CP066786">
    <property type="protein sequence ID" value="QQM31844.1"/>
    <property type="molecule type" value="Genomic_DNA"/>
</dbReference>
<evidence type="ECO:0000259" key="2">
    <source>
        <dbReference type="PROSITE" id="PS50983"/>
    </source>
</evidence>
<accession>A0A7T7HMI2</accession>
<dbReference type="KEGG" id="mlut:JET14_06695"/>
<feature type="chain" id="PRO_5032814907" evidence="1">
    <location>
        <begin position="28"/>
        <end position="293"/>
    </location>
</feature>
<dbReference type="Proteomes" id="UP000596083">
    <property type="component" value="Chromosome"/>
</dbReference>
<sequence length="293" mass="30049">MSAILSALKTAPLIAGLLLADATTASAAEPLEDTSALVTIGGSVTEIVYALGAGDAVIGRDTTSTYPPEALALPDIGYMRQLSPEGILSVNPSAIISIEGAGPPETMEVMEKADVDLAIVPEDYSRDGIIGKVTAIGTLLGLEDRASTLADEIAAELDPILARNAARAPDERKSAIFILSLRGGKVMGSGTGTAANGVIEAAGLENAFGDIEGYKTLSDEAVIEAAPDVILLMDGAAGNHVPKNEDIASQPALALTPAGEAMAIYRIDPVGMMNFGPRFGENLSKLTAEIYGE</sequence>
<dbReference type="PANTHER" id="PTHR30535:SF4">
    <property type="entry name" value="HEMIN-BINDING PERIPLASMIC PROTEIN HMUT"/>
    <property type="match status" value="1"/>
</dbReference>
<keyword evidence="1" id="KW-0732">Signal</keyword>
<feature type="domain" description="Fe/B12 periplasmic-binding" evidence="2">
    <location>
        <begin position="36"/>
        <end position="293"/>
    </location>
</feature>
<evidence type="ECO:0000256" key="1">
    <source>
        <dbReference type="SAM" id="SignalP"/>
    </source>
</evidence>
<name>A0A7T7HMI2_9HYPH</name>
<reference evidence="3 4" key="1">
    <citation type="submission" date="2020-12" db="EMBL/GenBank/DDBJ databases">
        <authorList>
            <person name="Zheng R.K."/>
            <person name="Sun C.M."/>
        </authorList>
    </citation>
    <scope>NUCLEOTIDE SEQUENCE [LARGE SCALE GENOMIC DNA]</scope>
    <source>
        <strain evidence="3 4">ZRK001</strain>
    </source>
</reference>
<evidence type="ECO:0000313" key="4">
    <source>
        <dbReference type="Proteomes" id="UP000596083"/>
    </source>
</evidence>